<dbReference type="eggNOG" id="COG2198">
    <property type="taxonomic scope" value="Bacteria"/>
</dbReference>
<keyword evidence="25" id="KW-1185">Reference proteome</keyword>
<evidence type="ECO:0000256" key="19">
    <source>
        <dbReference type="SAM" id="Coils"/>
    </source>
</evidence>
<dbReference type="AlphaFoldDB" id="G8NVD0"/>
<dbReference type="OrthoDB" id="9804263at2"/>
<keyword evidence="7 18" id="KW-0812">Transmembrane</keyword>
<evidence type="ECO:0000256" key="7">
    <source>
        <dbReference type="ARBA" id="ARBA00022692"/>
    </source>
</evidence>
<dbReference type="InterPro" id="IPR004358">
    <property type="entry name" value="Sig_transdc_His_kin-like_C"/>
</dbReference>
<feature type="transmembrane region" description="Helical" evidence="18">
    <location>
        <begin position="47"/>
        <end position="68"/>
    </location>
</feature>
<dbReference type="PROSITE" id="PS50109">
    <property type="entry name" value="HIS_KIN"/>
    <property type="match status" value="1"/>
</dbReference>
<feature type="transmembrane region" description="Helical" evidence="18">
    <location>
        <begin position="80"/>
        <end position="103"/>
    </location>
</feature>
<feature type="domain" description="Histidine kinase" evidence="20">
    <location>
        <begin position="292"/>
        <end position="513"/>
    </location>
</feature>
<feature type="modified residue" description="Phosphohistidine" evidence="16">
    <location>
        <position position="871"/>
    </location>
</feature>
<reference evidence="24 25" key="1">
    <citation type="submission" date="2011-11" db="EMBL/GenBank/DDBJ databases">
        <title>Complete sequence of Granulicella mallensis MP5ACTX8.</title>
        <authorList>
            <consortium name="US DOE Joint Genome Institute"/>
            <person name="Lucas S."/>
            <person name="Copeland A."/>
            <person name="Lapidus A."/>
            <person name="Cheng J.-F."/>
            <person name="Goodwin L."/>
            <person name="Pitluck S."/>
            <person name="Peters L."/>
            <person name="Lu M."/>
            <person name="Detter J.C."/>
            <person name="Han C."/>
            <person name="Tapia R."/>
            <person name="Land M."/>
            <person name="Hauser L."/>
            <person name="Kyrpides N."/>
            <person name="Ivanova N."/>
            <person name="Mikhailova N."/>
            <person name="Pagani I."/>
            <person name="Rawat S."/>
            <person name="Mannisto M."/>
            <person name="Haggblom M."/>
            <person name="Woyke T."/>
        </authorList>
    </citation>
    <scope>NUCLEOTIDE SEQUENCE [LARGE SCALE GENOMIC DNA]</scope>
    <source>
        <strain evidence="25">ATCC BAA-1857 / DSM 23137 / MP5ACTX8</strain>
    </source>
</reference>
<dbReference type="PROSITE" id="PS50110">
    <property type="entry name" value="RESPONSE_REGULATORY"/>
    <property type="match status" value="2"/>
</dbReference>
<dbReference type="FunFam" id="3.30.565.10:FF:000010">
    <property type="entry name" value="Sensor histidine kinase RcsC"/>
    <property type="match status" value="1"/>
</dbReference>
<dbReference type="Pfam" id="PF03707">
    <property type="entry name" value="MHYT"/>
    <property type="match status" value="3"/>
</dbReference>
<evidence type="ECO:0000256" key="3">
    <source>
        <dbReference type="ARBA" id="ARBA00012438"/>
    </source>
</evidence>
<evidence type="ECO:0000256" key="10">
    <source>
        <dbReference type="ARBA" id="ARBA00022840"/>
    </source>
</evidence>
<evidence type="ECO:0000259" key="22">
    <source>
        <dbReference type="PROSITE" id="PS50894"/>
    </source>
</evidence>
<keyword evidence="6" id="KW-0808">Transferase</keyword>
<dbReference type="PRINTS" id="PR00344">
    <property type="entry name" value="BCTRLSENSOR"/>
</dbReference>
<dbReference type="Pfam" id="PF00072">
    <property type="entry name" value="Response_reg"/>
    <property type="match status" value="2"/>
</dbReference>
<feature type="coiled-coil region" evidence="19">
    <location>
        <begin position="901"/>
        <end position="928"/>
    </location>
</feature>
<comment type="subunit">
    <text evidence="14">At low DSF concentrations, interacts with RpfF.</text>
</comment>
<feature type="transmembrane region" description="Helical" evidence="18">
    <location>
        <begin position="110"/>
        <end position="130"/>
    </location>
</feature>
<evidence type="ECO:0000256" key="1">
    <source>
        <dbReference type="ARBA" id="ARBA00000085"/>
    </source>
</evidence>
<dbReference type="InterPro" id="IPR005330">
    <property type="entry name" value="MHYT_dom"/>
</dbReference>
<dbReference type="SMART" id="SM00387">
    <property type="entry name" value="HATPase_c"/>
    <property type="match status" value="1"/>
</dbReference>
<protein>
    <recommendedName>
        <fullName evidence="15">Sensory/regulatory protein RpfC</fullName>
        <ecNumber evidence="3">2.7.13.3</ecNumber>
    </recommendedName>
</protein>
<evidence type="ECO:0000256" key="14">
    <source>
        <dbReference type="ARBA" id="ARBA00064003"/>
    </source>
</evidence>
<dbReference type="CDD" id="cd17546">
    <property type="entry name" value="REC_hyHK_CKI1_RcsC-like"/>
    <property type="match status" value="2"/>
</dbReference>
<dbReference type="HOGENOM" id="CLU_000445_104_15_0"/>
<keyword evidence="19" id="KW-0175">Coiled coil</keyword>
<feature type="transmembrane region" description="Helical" evidence="18">
    <location>
        <begin position="142"/>
        <end position="169"/>
    </location>
</feature>
<keyword evidence="10" id="KW-0067">ATP-binding</keyword>
<evidence type="ECO:0000256" key="8">
    <source>
        <dbReference type="ARBA" id="ARBA00022741"/>
    </source>
</evidence>
<dbReference type="InterPro" id="IPR005467">
    <property type="entry name" value="His_kinase_dom"/>
</dbReference>
<dbReference type="SUPFAM" id="SSF47226">
    <property type="entry name" value="Histidine-containing phosphotransfer domain, HPT domain"/>
    <property type="match status" value="1"/>
</dbReference>
<sequence length="931" mass="101215">MEIHSPALAGFYDMRMVGLSIVIAVLAAYAALDLAGRITAARGWVRLTWLCGGSIAFGIGIWSMHFIGMEAFHLPVQVNYYLPTVLLSMLAAILASFGALAVVSRATMGTLRALGGAVFMGCGIAAMHYIGMAAMRLPAMCVYSYGIVLLSVVLAIAISFIALLFAFKFRKDASTWNWRRFGSAILLGLAIPIMHYVGMAAVSFHLMPGKDSNLVNVVRASDLNTAGIVIITLALLGIVILTSVLDRRYSLQAVQLELSEQRYRMIEAEAAGRERVRAAEASSQAKSEFLANMSHEIRTPLNGIIGMTDLALETELTQEQRDYLETVKLSGDALLNVINDILDFSKIEAGKIELEEIDFNLCNCIEGTLKTLALRADEKGLELLCDVSPHIAEVVSGDPGRLRQILLNVIGNAIKFTSKGEISLKVKSDLIEEKKSILHFIITDTGIGIAPEKLTTIFDSFNQADTSTTREFGGTGLGLTISRCLVEMMGGKLWVESEVGVGSQFHFTIPMKYVDTPIEVDHIVQDKALNGVKVLIVDDNRTNRRILEGLLTRWGMVPTVVSGGEEALAKLHAAVQSGVPYDLVLTDMQMPNMDGFGLVENIKQKADISTATIMMLTSGSKRGDTARCAELGIAAYLLKPVRQVELRQAILRVLQAKEQHGEEGNMVTQSTLREELSSAKVLNILLAEDNAINQKLAKRLLEKRGHKVSVAENGKEALAALEKSSFDLVLMDVQMPEMDGLEATRTLREREKLTGFHCPVVAMTALAMKGDQERCLEAGMDGYLSKPISSQALDAMLEGYTASIAPLSTQSESESADTSINTEELMARIDGDQVLLGELTEIFSKDYPQQIQIAHAALVTGDSNAIRRVGHALKGAMANLAAPNASRLAETMEAMGNSGDLSLLHSTLTELQRELQKVEIRLQELCTEPVQ</sequence>
<evidence type="ECO:0000256" key="13">
    <source>
        <dbReference type="ARBA" id="ARBA00023136"/>
    </source>
</evidence>
<feature type="modified residue" description="4-aspartylphosphate" evidence="17">
    <location>
        <position position="587"/>
    </location>
</feature>
<keyword evidence="4" id="KW-1003">Cell membrane</keyword>
<dbReference type="EMBL" id="CP003130">
    <property type="protein sequence ID" value="AEU36511.1"/>
    <property type="molecule type" value="Genomic_DNA"/>
</dbReference>
<feature type="domain" description="MHYT" evidence="23">
    <location>
        <begin position="12"/>
        <end position="205"/>
    </location>
</feature>
<dbReference type="eggNOG" id="COG3300">
    <property type="taxonomic scope" value="Bacteria"/>
</dbReference>
<organism evidence="24 25">
    <name type="scientific">Granulicella mallensis (strain ATCC BAA-1857 / DSM 23137 / MP5ACTX8)</name>
    <dbReference type="NCBI Taxonomy" id="682795"/>
    <lineage>
        <taxon>Bacteria</taxon>
        <taxon>Pseudomonadati</taxon>
        <taxon>Acidobacteriota</taxon>
        <taxon>Terriglobia</taxon>
        <taxon>Terriglobales</taxon>
        <taxon>Acidobacteriaceae</taxon>
        <taxon>Granulicella</taxon>
    </lineage>
</organism>
<dbReference type="eggNOG" id="COG4251">
    <property type="taxonomic scope" value="Bacteria"/>
</dbReference>
<dbReference type="InterPro" id="IPR036641">
    <property type="entry name" value="HPT_dom_sf"/>
</dbReference>
<evidence type="ECO:0000256" key="2">
    <source>
        <dbReference type="ARBA" id="ARBA00004651"/>
    </source>
</evidence>
<keyword evidence="11 18" id="KW-1133">Transmembrane helix</keyword>
<evidence type="ECO:0000256" key="17">
    <source>
        <dbReference type="PROSITE-ProRule" id="PRU00169"/>
    </source>
</evidence>
<feature type="transmembrane region" description="Helical" evidence="18">
    <location>
        <begin position="181"/>
        <end position="206"/>
    </location>
</feature>
<dbReference type="Gene3D" id="1.10.287.130">
    <property type="match status" value="1"/>
</dbReference>
<dbReference type="Gene3D" id="3.30.565.10">
    <property type="entry name" value="Histidine kinase-like ATPase, C-terminal domain"/>
    <property type="match status" value="1"/>
</dbReference>
<dbReference type="InterPro" id="IPR036890">
    <property type="entry name" value="HATPase_C_sf"/>
</dbReference>
<dbReference type="PROSITE" id="PS50894">
    <property type="entry name" value="HPT"/>
    <property type="match status" value="1"/>
</dbReference>
<dbReference type="CDD" id="cd00082">
    <property type="entry name" value="HisKA"/>
    <property type="match status" value="1"/>
</dbReference>
<evidence type="ECO:0000256" key="12">
    <source>
        <dbReference type="ARBA" id="ARBA00023012"/>
    </source>
</evidence>
<dbReference type="Gene3D" id="1.20.120.160">
    <property type="entry name" value="HPT domain"/>
    <property type="match status" value="1"/>
</dbReference>
<dbReference type="Proteomes" id="UP000007113">
    <property type="component" value="Chromosome"/>
</dbReference>
<dbReference type="SUPFAM" id="SSF47384">
    <property type="entry name" value="Homodimeric domain of signal transducing histidine kinase"/>
    <property type="match status" value="1"/>
</dbReference>
<dbReference type="InterPro" id="IPR036097">
    <property type="entry name" value="HisK_dim/P_sf"/>
</dbReference>
<gene>
    <name evidence="24" type="ordered locus">AciX8_2188</name>
</gene>
<evidence type="ECO:0000259" key="21">
    <source>
        <dbReference type="PROSITE" id="PS50110"/>
    </source>
</evidence>
<evidence type="ECO:0000313" key="25">
    <source>
        <dbReference type="Proteomes" id="UP000007113"/>
    </source>
</evidence>
<dbReference type="eggNOG" id="COG0784">
    <property type="taxonomic scope" value="Bacteria"/>
</dbReference>
<dbReference type="GO" id="GO:0000155">
    <property type="term" value="F:phosphorelay sensor kinase activity"/>
    <property type="evidence" value="ECO:0007669"/>
    <property type="project" value="InterPro"/>
</dbReference>
<dbReference type="PANTHER" id="PTHR45339">
    <property type="entry name" value="HYBRID SIGNAL TRANSDUCTION HISTIDINE KINASE J"/>
    <property type="match status" value="1"/>
</dbReference>
<evidence type="ECO:0000256" key="16">
    <source>
        <dbReference type="PROSITE-ProRule" id="PRU00110"/>
    </source>
</evidence>
<dbReference type="GO" id="GO:0005886">
    <property type="term" value="C:plasma membrane"/>
    <property type="evidence" value="ECO:0007669"/>
    <property type="project" value="UniProtKB-SubCell"/>
</dbReference>
<dbReference type="PANTHER" id="PTHR45339:SF1">
    <property type="entry name" value="HYBRID SIGNAL TRANSDUCTION HISTIDINE KINASE J"/>
    <property type="match status" value="1"/>
</dbReference>
<dbReference type="CDD" id="cd16922">
    <property type="entry name" value="HATPase_EvgS-ArcB-TorS-like"/>
    <property type="match status" value="1"/>
</dbReference>
<feature type="transmembrane region" description="Helical" evidence="18">
    <location>
        <begin position="16"/>
        <end position="35"/>
    </location>
</feature>
<dbReference type="InterPro" id="IPR001789">
    <property type="entry name" value="Sig_transdc_resp-reg_receiver"/>
</dbReference>
<evidence type="ECO:0000256" key="11">
    <source>
        <dbReference type="ARBA" id="ARBA00022989"/>
    </source>
</evidence>
<feature type="transmembrane region" description="Helical" evidence="18">
    <location>
        <begin position="226"/>
        <end position="245"/>
    </location>
</feature>
<evidence type="ECO:0000256" key="6">
    <source>
        <dbReference type="ARBA" id="ARBA00022679"/>
    </source>
</evidence>
<evidence type="ECO:0000259" key="23">
    <source>
        <dbReference type="PROSITE" id="PS50924"/>
    </source>
</evidence>
<evidence type="ECO:0000256" key="18">
    <source>
        <dbReference type="PROSITE-ProRule" id="PRU00244"/>
    </source>
</evidence>
<dbReference type="RefSeq" id="WP_014265389.1">
    <property type="nucleotide sequence ID" value="NC_016631.1"/>
</dbReference>
<dbReference type="KEGG" id="gma:AciX8_2188"/>
<dbReference type="SUPFAM" id="SSF52172">
    <property type="entry name" value="CheY-like"/>
    <property type="match status" value="2"/>
</dbReference>
<dbReference type="Pfam" id="PF02518">
    <property type="entry name" value="HATPase_c"/>
    <property type="match status" value="1"/>
</dbReference>
<keyword evidence="9 24" id="KW-0418">Kinase</keyword>
<comment type="catalytic activity">
    <reaction evidence="1">
        <text>ATP + protein L-histidine = ADP + protein N-phospho-L-histidine.</text>
        <dbReference type="EC" id="2.7.13.3"/>
    </reaction>
</comment>
<accession>G8NVD0</accession>
<dbReference type="InterPro" id="IPR003594">
    <property type="entry name" value="HATPase_dom"/>
</dbReference>
<evidence type="ECO:0000259" key="20">
    <source>
        <dbReference type="PROSITE" id="PS50109"/>
    </source>
</evidence>
<proteinExistence type="predicted"/>
<dbReference type="SMART" id="SM00388">
    <property type="entry name" value="HisKA"/>
    <property type="match status" value="1"/>
</dbReference>
<keyword evidence="8" id="KW-0547">Nucleotide-binding</keyword>
<name>G8NVD0_GRAMM</name>
<dbReference type="InterPro" id="IPR011006">
    <property type="entry name" value="CheY-like_superfamily"/>
</dbReference>
<dbReference type="SMART" id="SM00448">
    <property type="entry name" value="REC"/>
    <property type="match status" value="2"/>
</dbReference>
<keyword evidence="12" id="KW-0902">Two-component regulatory system</keyword>
<dbReference type="InterPro" id="IPR003661">
    <property type="entry name" value="HisK_dim/P_dom"/>
</dbReference>
<evidence type="ECO:0000256" key="5">
    <source>
        <dbReference type="ARBA" id="ARBA00022553"/>
    </source>
</evidence>
<evidence type="ECO:0000256" key="15">
    <source>
        <dbReference type="ARBA" id="ARBA00068150"/>
    </source>
</evidence>
<dbReference type="STRING" id="682795.AciX8_2188"/>
<dbReference type="PROSITE" id="PS50924">
    <property type="entry name" value="MHYT"/>
    <property type="match status" value="1"/>
</dbReference>
<evidence type="ECO:0000256" key="4">
    <source>
        <dbReference type="ARBA" id="ARBA00022475"/>
    </source>
</evidence>
<comment type="subcellular location">
    <subcellularLocation>
        <location evidence="2">Cell membrane</location>
        <topology evidence="2">Multi-pass membrane protein</topology>
    </subcellularLocation>
</comment>
<keyword evidence="13 18" id="KW-0472">Membrane</keyword>
<dbReference type="Pfam" id="PF00512">
    <property type="entry name" value="HisKA"/>
    <property type="match status" value="1"/>
</dbReference>
<feature type="domain" description="Response regulatory" evidence="21">
    <location>
        <begin position="683"/>
        <end position="801"/>
    </location>
</feature>
<dbReference type="InterPro" id="IPR008207">
    <property type="entry name" value="Sig_transdc_His_kin_Hpt_dom"/>
</dbReference>
<dbReference type="FunFam" id="1.10.287.130:FF:000002">
    <property type="entry name" value="Two-component osmosensing histidine kinase"/>
    <property type="match status" value="1"/>
</dbReference>
<dbReference type="Pfam" id="PF01627">
    <property type="entry name" value="Hpt"/>
    <property type="match status" value="1"/>
</dbReference>
<dbReference type="Gene3D" id="3.40.50.2300">
    <property type="match status" value="2"/>
</dbReference>
<evidence type="ECO:0000256" key="9">
    <source>
        <dbReference type="ARBA" id="ARBA00022777"/>
    </source>
</evidence>
<keyword evidence="5 17" id="KW-0597">Phosphoprotein</keyword>
<feature type="domain" description="HPt" evidence="22">
    <location>
        <begin position="832"/>
        <end position="925"/>
    </location>
</feature>
<feature type="modified residue" description="4-aspartylphosphate" evidence="17">
    <location>
        <position position="732"/>
    </location>
</feature>
<dbReference type="GO" id="GO:0005524">
    <property type="term" value="F:ATP binding"/>
    <property type="evidence" value="ECO:0007669"/>
    <property type="project" value="UniProtKB-KW"/>
</dbReference>
<dbReference type="EC" id="2.7.13.3" evidence="3"/>
<evidence type="ECO:0000313" key="24">
    <source>
        <dbReference type="EMBL" id="AEU36511.1"/>
    </source>
</evidence>
<dbReference type="SUPFAM" id="SSF55874">
    <property type="entry name" value="ATPase domain of HSP90 chaperone/DNA topoisomerase II/histidine kinase"/>
    <property type="match status" value="1"/>
</dbReference>
<feature type="domain" description="Response regulatory" evidence="21">
    <location>
        <begin position="533"/>
        <end position="654"/>
    </location>
</feature>